<feature type="region of interest" description="Disordered" evidence="5">
    <location>
        <begin position="519"/>
        <end position="539"/>
    </location>
</feature>
<dbReference type="GO" id="GO:0015086">
    <property type="term" value="F:cadmium ion transmembrane transporter activity"/>
    <property type="evidence" value="ECO:0007669"/>
    <property type="project" value="TreeGrafter"/>
</dbReference>
<dbReference type="GO" id="GO:0034755">
    <property type="term" value="P:iron ion transmembrane transport"/>
    <property type="evidence" value="ECO:0007669"/>
    <property type="project" value="TreeGrafter"/>
</dbReference>
<feature type="transmembrane region" description="Helical" evidence="6">
    <location>
        <begin position="226"/>
        <end position="250"/>
    </location>
</feature>
<reference evidence="7" key="1">
    <citation type="submission" date="2022-08" db="EMBL/GenBank/DDBJ databases">
        <authorList>
            <consortium name="DOE Joint Genome Institute"/>
            <person name="Min B."/>
            <person name="Riley R."/>
            <person name="Sierra-Patev S."/>
            <person name="Naranjo-Ortiz M."/>
            <person name="Looney B."/>
            <person name="Konkel Z."/>
            <person name="Slot J.C."/>
            <person name="Sakamoto Y."/>
            <person name="Steenwyk J.L."/>
            <person name="Rokas A."/>
            <person name="Carro J."/>
            <person name="Camarero S."/>
            <person name="Ferreira P."/>
            <person name="Molpeceres G."/>
            <person name="Ruiz-Duenas F.J."/>
            <person name="Serrano A."/>
            <person name="Henrissat B."/>
            <person name="Drula E."/>
            <person name="Hughes K.W."/>
            <person name="Mata J.L."/>
            <person name="Ishikawa N.K."/>
            <person name="Vargas-Isla R."/>
            <person name="Ushijima S."/>
            <person name="Smith C.A."/>
            <person name="Ahrendt S."/>
            <person name="Andreopoulos W."/>
            <person name="He G."/>
            <person name="Labutti K."/>
            <person name="Lipzen A."/>
            <person name="Ng V."/>
            <person name="Sandor L."/>
            <person name="Barry K."/>
            <person name="Martinez A.T."/>
            <person name="Xiao Y."/>
            <person name="Gibbons J.G."/>
            <person name="Terashima K."/>
            <person name="Hibbett D.S."/>
            <person name="Grigoriev I.V."/>
        </authorList>
    </citation>
    <scope>NUCLEOTIDE SEQUENCE</scope>
    <source>
        <strain evidence="7">Sp2 HRB7682 ss15</strain>
    </source>
</reference>
<dbReference type="AlphaFoldDB" id="A0A9W9ASW6"/>
<evidence type="ECO:0000313" key="7">
    <source>
        <dbReference type="EMBL" id="KAJ4489606.1"/>
    </source>
</evidence>
<proteinExistence type="predicted"/>
<sequence>MPTLQPTPLRSGPVTFKTILKSVLHHVKRHVGIGIVCSVAYFDPGNWSVDLQAGANFGYRPMLFVLLLSGLGAMVLQTLACRLGCVTGIDLASHCRLLLHDHPTHPRLVRRMVMYPLYICAEFAIISTDLAEVLGSAIGICLIFPSLPLWAGVVLTALDVLVFLLFSDPSRGQGKPVRVFELIIMTLVFAVFACFIVLLLRVHPRWAGVFLGYIPDKKLFQSHPNALYAAVGILGATIMPHALFLGSFLATQDREAFHKPTPANLPEPSNRKTLKRNTKTYFLDLFRITPAERAAAAKDYRSRYGVRENNTLLFVKQHLNHIVIDVCSSILVFAVPINSAILILSATVFFDQLASKGMGGVTIGLFDAHALIHARIGSGSAFLFALALVVAGQSSSITATLAGQVVGEGFIEWRVSPFLRRLLTRSISLIPSVVVAVAVGRNGIDNLLVISQVVLSVALPFVAFPLIYLTSSKVVMRVQKPPSPPSAVETFDFESPSVHASEIAADNSEPSLHGSIQEVDVEEPTNSSRNSNGTPTHKSEIEEISDAISIDNIEYIDYSNSRLMSALAYLIWAVILITNVYTMVALGLGDT</sequence>
<dbReference type="Proteomes" id="UP001150238">
    <property type="component" value="Unassembled WGS sequence"/>
</dbReference>
<protein>
    <submittedName>
        <fullName evidence="7">Natural resistance-associated macrophage protein</fullName>
    </submittedName>
</protein>
<dbReference type="PANTHER" id="PTHR11706">
    <property type="entry name" value="SOLUTE CARRIER PROTEIN FAMILY 11 MEMBER"/>
    <property type="match status" value="1"/>
</dbReference>
<evidence type="ECO:0000256" key="6">
    <source>
        <dbReference type="SAM" id="Phobius"/>
    </source>
</evidence>
<feature type="transmembrane region" description="Helical" evidence="6">
    <location>
        <begin position="370"/>
        <end position="391"/>
    </location>
</feature>
<dbReference type="InterPro" id="IPR001046">
    <property type="entry name" value="NRAMP_fam"/>
</dbReference>
<evidence type="ECO:0000256" key="2">
    <source>
        <dbReference type="ARBA" id="ARBA00022692"/>
    </source>
</evidence>
<dbReference type="NCBIfam" id="NF037982">
    <property type="entry name" value="Nramp_1"/>
    <property type="match status" value="1"/>
</dbReference>
<dbReference type="NCBIfam" id="TIGR01197">
    <property type="entry name" value="nramp"/>
    <property type="match status" value="1"/>
</dbReference>
<evidence type="ECO:0000256" key="4">
    <source>
        <dbReference type="ARBA" id="ARBA00023136"/>
    </source>
</evidence>
<feature type="transmembrane region" description="Helical" evidence="6">
    <location>
        <begin position="322"/>
        <end position="350"/>
    </location>
</feature>
<reference evidence="7" key="2">
    <citation type="journal article" date="2023" name="Proc. Natl. Acad. Sci. U.S.A.">
        <title>A global phylogenomic analysis of the shiitake genus Lentinula.</title>
        <authorList>
            <person name="Sierra-Patev S."/>
            <person name="Min B."/>
            <person name="Naranjo-Ortiz M."/>
            <person name="Looney B."/>
            <person name="Konkel Z."/>
            <person name="Slot J.C."/>
            <person name="Sakamoto Y."/>
            <person name="Steenwyk J.L."/>
            <person name="Rokas A."/>
            <person name="Carro J."/>
            <person name="Camarero S."/>
            <person name="Ferreira P."/>
            <person name="Molpeceres G."/>
            <person name="Ruiz-Duenas F.J."/>
            <person name="Serrano A."/>
            <person name="Henrissat B."/>
            <person name="Drula E."/>
            <person name="Hughes K.W."/>
            <person name="Mata J.L."/>
            <person name="Ishikawa N.K."/>
            <person name="Vargas-Isla R."/>
            <person name="Ushijima S."/>
            <person name="Smith C.A."/>
            <person name="Donoghue J."/>
            <person name="Ahrendt S."/>
            <person name="Andreopoulos W."/>
            <person name="He G."/>
            <person name="LaButti K."/>
            <person name="Lipzen A."/>
            <person name="Ng V."/>
            <person name="Riley R."/>
            <person name="Sandor L."/>
            <person name="Barry K."/>
            <person name="Martinez A.T."/>
            <person name="Xiao Y."/>
            <person name="Gibbons J.G."/>
            <person name="Terashima K."/>
            <person name="Grigoriev I.V."/>
            <person name="Hibbett D."/>
        </authorList>
    </citation>
    <scope>NUCLEOTIDE SEQUENCE</scope>
    <source>
        <strain evidence="7">Sp2 HRB7682 ss15</strain>
    </source>
</reference>
<gene>
    <name evidence="7" type="ORF">C8J55DRAFT_505499</name>
</gene>
<feature type="transmembrane region" description="Helical" evidence="6">
    <location>
        <begin position="149"/>
        <end position="167"/>
    </location>
</feature>
<feature type="compositionally biased region" description="Polar residues" evidence="5">
    <location>
        <begin position="524"/>
        <end position="536"/>
    </location>
</feature>
<feature type="transmembrane region" description="Helical" evidence="6">
    <location>
        <begin position="179"/>
        <end position="200"/>
    </location>
</feature>
<evidence type="ECO:0000313" key="8">
    <source>
        <dbReference type="Proteomes" id="UP001150238"/>
    </source>
</evidence>
<dbReference type="PANTHER" id="PTHR11706:SF101">
    <property type="entry name" value="MANGANESE TRANSPORTER SMF1"/>
    <property type="match status" value="1"/>
</dbReference>
<keyword evidence="2 6" id="KW-0812">Transmembrane</keyword>
<dbReference type="GO" id="GO:0005886">
    <property type="term" value="C:plasma membrane"/>
    <property type="evidence" value="ECO:0007669"/>
    <property type="project" value="TreeGrafter"/>
</dbReference>
<organism evidence="7 8">
    <name type="scientific">Lentinula lateritia</name>
    <dbReference type="NCBI Taxonomy" id="40482"/>
    <lineage>
        <taxon>Eukaryota</taxon>
        <taxon>Fungi</taxon>
        <taxon>Dikarya</taxon>
        <taxon>Basidiomycota</taxon>
        <taxon>Agaricomycotina</taxon>
        <taxon>Agaricomycetes</taxon>
        <taxon>Agaricomycetidae</taxon>
        <taxon>Agaricales</taxon>
        <taxon>Marasmiineae</taxon>
        <taxon>Omphalotaceae</taxon>
        <taxon>Lentinula</taxon>
    </lineage>
</organism>
<feature type="transmembrane region" description="Helical" evidence="6">
    <location>
        <begin position="117"/>
        <end position="143"/>
    </location>
</feature>
<dbReference type="PRINTS" id="PR00447">
    <property type="entry name" value="NATRESASSCMP"/>
</dbReference>
<name>A0A9W9ASW6_9AGAR</name>
<comment type="caution">
    <text evidence="7">The sequence shown here is derived from an EMBL/GenBank/DDBJ whole genome shotgun (WGS) entry which is preliminary data.</text>
</comment>
<dbReference type="GO" id="GO:0005384">
    <property type="term" value="F:manganese ion transmembrane transporter activity"/>
    <property type="evidence" value="ECO:0007669"/>
    <property type="project" value="TreeGrafter"/>
</dbReference>
<accession>A0A9W9ASW6</accession>
<keyword evidence="3 6" id="KW-1133">Transmembrane helix</keyword>
<dbReference type="GO" id="GO:0030026">
    <property type="term" value="P:intracellular manganese ion homeostasis"/>
    <property type="evidence" value="ECO:0007669"/>
    <property type="project" value="TreeGrafter"/>
</dbReference>
<evidence type="ECO:0000256" key="3">
    <source>
        <dbReference type="ARBA" id="ARBA00022989"/>
    </source>
</evidence>
<feature type="transmembrane region" description="Helical" evidence="6">
    <location>
        <begin position="422"/>
        <end position="441"/>
    </location>
</feature>
<evidence type="ECO:0000256" key="1">
    <source>
        <dbReference type="ARBA" id="ARBA00004141"/>
    </source>
</evidence>
<feature type="transmembrane region" description="Helical" evidence="6">
    <location>
        <begin position="566"/>
        <end position="588"/>
    </location>
</feature>
<keyword evidence="4 6" id="KW-0472">Membrane</keyword>
<dbReference type="Pfam" id="PF01566">
    <property type="entry name" value="Nramp"/>
    <property type="match status" value="2"/>
</dbReference>
<evidence type="ECO:0000256" key="5">
    <source>
        <dbReference type="SAM" id="MobiDB-lite"/>
    </source>
</evidence>
<dbReference type="EMBL" id="JANVFS010000007">
    <property type="protein sequence ID" value="KAJ4489606.1"/>
    <property type="molecule type" value="Genomic_DNA"/>
</dbReference>
<comment type="subcellular location">
    <subcellularLocation>
        <location evidence="1">Membrane</location>
        <topology evidence="1">Multi-pass membrane protein</topology>
    </subcellularLocation>
</comment>
<feature type="transmembrane region" description="Helical" evidence="6">
    <location>
        <begin position="57"/>
        <end position="76"/>
    </location>
</feature>
<feature type="transmembrane region" description="Helical" evidence="6">
    <location>
        <begin position="447"/>
        <end position="470"/>
    </location>
</feature>